<dbReference type="Pfam" id="PF00126">
    <property type="entry name" value="HTH_1"/>
    <property type="match status" value="1"/>
</dbReference>
<keyword evidence="2" id="KW-0805">Transcription regulation</keyword>
<reference evidence="6 7" key="1">
    <citation type="submission" date="2023-10" db="EMBL/GenBank/DDBJ databases">
        <title>Glaciecola aquimarina strain GGW-M5 nov., isolated from a coastal seawater.</title>
        <authorList>
            <person name="Bayburt H."/>
            <person name="Kim J.M."/>
            <person name="Choi B.J."/>
            <person name="Jeon C.O."/>
        </authorList>
    </citation>
    <scope>NUCLEOTIDE SEQUENCE [LARGE SCALE GENOMIC DNA]</scope>
    <source>
        <strain evidence="6 7">KCTC 32108</strain>
    </source>
</reference>
<evidence type="ECO:0000313" key="6">
    <source>
        <dbReference type="EMBL" id="MDU0353531.1"/>
    </source>
</evidence>
<keyword evidence="3" id="KW-0238">DNA-binding</keyword>
<dbReference type="InterPro" id="IPR036388">
    <property type="entry name" value="WH-like_DNA-bd_sf"/>
</dbReference>
<dbReference type="Gene3D" id="1.10.10.10">
    <property type="entry name" value="Winged helix-like DNA-binding domain superfamily/Winged helix DNA-binding domain"/>
    <property type="match status" value="1"/>
</dbReference>
<evidence type="ECO:0000259" key="5">
    <source>
        <dbReference type="PROSITE" id="PS50931"/>
    </source>
</evidence>
<accession>A0ABU3SU50</accession>
<dbReference type="EMBL" id="JAWDIO010000002">
    <property type="protein sequence ID" value="MDU0353531.1"/>
    <property type="molecule type" value="Genomic_DNA"/>
</dbReference>
<keyword evidence="7" id="KW-1185">Reference proteome</keyword>
<evidence type="ECO:0000256" key="3">
    <source>
        <dbReference type="ARBA" id="ARBA00023125"/>
    </source>
</evidence>
<evidence type="ECO:0000256" key="4">
    <source>
        <dbReference type="ARBA" id="ARBA00023163"/>
    </source>
</evidence>
<name>A0ABU3SU50_9ALTE</name>
<comment type="caution">
    <text evidence="6">The sequence shown here is derived from an EMBL/GenBank/DDBJ whole genome shotgun (WGS) entry which is preliminary data.</text>
</comment>
<dbReference type="PANTHER" id="PTHR30537:SF5">
    <property type="entry name" value="HTH-TYPE TRANSCRIPTIONAL ACTIVATOR TTDR-RELATED"/>
    <property type="match status" value="1"/>
</dbReference>
<dbReference type="InterPro" id="IPR036390">
    <property type="entry name" value="WH_DNA-bd_sf"/>
</dbReference>
<dbReference type="InterPro" id="IPR000847">
    <property type="entry name" value="LysR_HTH_N"/>
</dbReference>
<dbReference type="SUPFAM" id="SSF53850">
    <property type="entry name" value="Periplasmic binding protein-like II"/>
    <property type="match status" value="1"/>
</dbReference>
<dbReference type="InterPro" id="IPR058163">
    <property type="entry name" value="LysR-type_TF_proteobact-type"/>
</dbReference>
<dbReference type="InterPro" id="IPR005119">
    <property type="entry name" value="LysR_subst-bd"/>
</dbReference>
<dbReference type="Proteomes" id="UP001247805">
    <property type="component" value="Unassembled WGS sequence"/>
</dbReference>
<evidence type="ECO:0000256" key="1">
    <source>
        <dbReference type="ARBA" id="ARBA00009437"/>
    </source>
</evidence>
<proteinExistence type="inferred from homology"/>
<organism evidence="6 7">
    <name type="scientific">Paraglaciecola aquimarina</name>
    <dbReference type="NCBI Taxonomy" id="1235557"/>
    <lineage>
        <taxon>Bacteria</taxon>
        <taxon>Pseudomonadati</taxon>
        <taxon>Pseudomonadota</taxon>
        <taxon>Gammaproteobacteria</taxon>
        <taxon>Alteromonadales</taxon>
        <taxon>Alteromonadaceae</taxon>
        <taxon>Paraglaciecola</taxon>
    </lineage>
</organism>
<keyword evidence="4" id="KW-0804">Transcription</keyword>
<dbReference type="Gene3D" id="3.40.190.290">
    <property type="match status" value="1"/>
</dbReference>
<comment type="similarity">
    <text evidence="1">Belongs to the LysR transcriptional regulatory family.</text>
</comment>
<dbReference type="PROSITE" id="PS50931">
    <property type="entry name" value="HTH_LYSR"/>
    <property type="match status" value="1"/>
</dbReference>
<protein>
    <submittedName>
        <fullName evidence="6">LysR family transcriptional regulator</fullName>
    </submittedName>
</protein>
<evidence type="ECO:0000256" key="2">
    <source>
        <dbReference type="ARBA" id="ARBA00023015"/>
    </source>
</evidence>
<dbReference type="RefSeq" id="WP_316025194.1">
    <property type="nucleotide sequence ID" value="NZ_JAWDIO010000002.1"/>
</dbReference>
<feature type="domain" description="HTH lysR-type" evidence="5">
    <location>
        <begin position="1"/>
        <end position="58"/>
    </location>
</feature>
<evidence type="ECO:0000313" key="7">
    <source>
        <dbReference type="Proteomes" id="UP001247805"/>
    </source>
</evidence>
<gene>
    <name evidence="6" type="ORF">RS130_05945</name>
</gene>
<dbReference type="PANTHER" id="PTHR30537">
    <property type="entry name" value="HTH-TYPE TRANSCRIPTIONAL REGULATOR"/>
    <property type="match status" value="1"/>
</dbReference>
<dbReference type="SUPFAM" id="SSF46785">
    <property type="entry name" value="Winged helix' DNA-binding domain"/>
    <property type="match status" value="1"/>
</dbReference>
<sequence>MNNDHLRLFVRIAATQNISLAGSELGLSPPVASTHINKLEDELGVKLIHRTTRKVSLTEEGREFLPRAEEVLDAVDLAKASVGSGSFTPQGTIRVTAPSSFGGMHIVPALKGFIETYPNLKVDLRLSDSVIDMVEGGFDIAIRNASLNDSSLVARKLASDKRIICASPDYIKQYGEPKTPQDLLKHECINLMGIDSWLFETPDGPQRIKAKGAIRIDNGVSVRDTCVSGAGLTISSIWCAYQQLNDGRLVEVLKDYALISDTAIWAVYPSSRLLAPKVRAFIDYFIKYFGERPYWEHDNSESNRQD</sequence>
<dbReference type="Pfam" id="PF03466">
    <property type="entry name" value="LysR_substrate"/>
    <property type="match status" value="1"/>
</dbReference>
<dbReference type="CDD" id="cd08422">
    <property type="entry name" value="PBP2_CrgA_like"/>
    <property type="match status" value="1"/>
</dbReference>